<accession>G0PDZ2</accession>
<evidence type="ECO:0000313" key="4">
    <source>
        <dbReference type="Proteomes" id="UP000008068"/>
    </source>
</evidence>
<name>G0PDZ2_CAEBE</name>
<proteinExistence type="predicted"/>
<dbReference type="Proteomes" id="UP000008068">
    <property type="component" value="Unassembled WGS sequence"/>
</dbReference>
<dbReference type="Pfam" id="PF26530">
    <property type="entry name" value="NTF2_3"/>
    <property type="match status" value="1"/>
</dbReference>
<protein>
    <recommendedName>
        <fullName evidence="2">NTF2-like domain-containing protein</fullName>
    </recommendedName>
</protein>
<evidence type="ECO:0000256" key="1">
    <source>
        <dbReference type="SAM" id="SignalP"/>
    </source>
</evidence>
<feature type="signal peptide" evidence="1">
    <location>
        <begin position="1"/>
        <end position="20"/>
    </location>
</feature>
<dbReference type="HOGENOM" id="CLU_1779094_0_0_1"/>
<gene>
    <name evidence="3" type="ORF">CAEBREN_07326</name>
</gene>
<dbReference type="EMBL" id="GL380298">
    <property type="protein sequence ID" value="EGT52610.1"/>
    <property type="molecule type" value="Genomic_DNA"/>
</dbReference>
<sequence>MLSKILFLSVLALTLNGIEDTRFQVWPINDCFELCPDRSALLRVHVTIDKLNTEVQRRSNDIGNHIHDHFKYTASGQTVMNKAGFVSSLKKLPREQFVFIRCNDIKHTTDSLSCNGEIHGPNYGNVSTVRIAFHEIFEKVIGFDED</sequence>
<reference evidence="4" key="1">
    <citation type="submission" date="2011-07" db="EMBL/GenBank/DDBJ databases">
        <authorList>
            <consortium name="Caenorhabditis brenneri Sequencing and Analysis Consortium"/>
            <person name="Wilson R.K."/>
        </authorList>
    </citation>
    <scope>NUCLEOTIDE SEQUENCE [LARGE SCALE GENOMIC DNA]</scope>
    <source>
        <strain evidence="4">PB2801</strain>
    </source>
</reference>
<organism evidence="4">
    <name type="scientific">Caenorhabditis brenneri</name>
    <name type="common">Nematode worm</name>
    <dbReference type="NCBI Taxonomy" id="135651"/>
    <lineage>
        <taxon>Eukaryota</taxon>
        <taxon>Metazoa</taxon>
        <taxon>Ecdysozoa</taxon>
        <taxon>Nematoda</taxon>
        <taxon>Chromadorea</taxon>
        <taxon>Rhabditida</taxon>
        <taxon>Rhabditina</taxon>
        <taxon>Rhabditomorpha</taxon>
        <taxon>Rhabditoidea</taxon>
        <taxon>Rhabditidae</taxon>
        <taxon>Peloderinae</taxon>
        <taxon>Caenorhabditis</taxon>
    </lineage>
</organism>
<keyword evidence="4" id="KW-1185">Reference proteome</keyword>
<dbReference type="AlphaFoldDB" id="G0PDZ2"/>
<feature type="domain" description="NTF2-like" evidence="2">
    <location>
        <begin position="45"/>
        <end position="125"/>
    </location>
</feature>
<feature type="chain" id="PRO_5003407323" description="NTF2-like domain-containing protein" evidence="1">
    <location>
        <begin position="21"/>
        <end position="146"/>
    </location>
</feature>
<evidence type="ECO:0000259" key="2">
    <source>
        <dbReference type="Pfam" id="PF26530"/>
    </source>
</evidence>
<dbReference type="InterPro" id="IPR058721">
    <property type="entry name" value="NTF2_3"/>
</dbReference>
<dbReference type="InParanoid" id="G0PDZ2"/>
<evidence type="ECO:0000313" key="3">
    <source>
        <dbReference type="EMBL" id="EGT52610.1"/>
    </source>
</evidence>
<keyword evidence="1" id="KW-0732">Signal</keyword>